<comment type="caution">
    <text evidence="1">The sequence shown here is derived from an EMBL/GenBank/DDBJ whole genome shotgun (WGS) entry which is preliminary data.</text>
</comment>
<reference evidence="1 2" key="1">
    <citation type="submission" date="2024-05" db="EMBL/GenBank/DDBJ databases">
        <authorList>
            <person name="Liu Q."/>
            <person name="Xin Y.-H."/>
        </authorList>
    </citation>
    <scope>NUCLEOTIDE SEQUENCE [LARGE SCALE GENOMIC DNA]</scope>
    <source>
        <strain evidence="1 2">CGMCC 1.10181</strain>
    </source>
</reference>
<dbReference type="PROSITE" id="PS51257">
    <property type="entry name" value="PROKAR_LIPOPROTEIN"/>
    <property type="match status" value="1"/>
</dbReference>
<protein>
    <submittedName>
        <fullName evidence="1">CsgG/HfaB family protein</fullName>
    </submittedName>
</protein>
<dbReference type="Proteomes" id="UP001419910">
    <property type="component" value="Unassembled WGS sequence"/>
</dbReference>
<gene>
    <name evidence="1" type="ORF">ABC974_11860</name>
</gene>
<evidence type="ECO:0000313" key="1">
    <source>
        <dbReference type="EMBL" id="MEN2790325.1"/>
    </source>
</evidence>
<dbReference type="RefSeq" id="WP_343888995.1">
    <property type="nucleotide sequence ID" value="NZ_BAAAEH010000016.1"/>
</dbReference>
<sequence length="443" mass="46258">MGTSTSRIRRLAGAGLHATYVSLLAVGLSGCVHLHQARLGAGEEPTLIGPAVRDNRTPMDPALSCLASDIAATHKRPVLIGVGDVRDYTGKYSVNEGNAITQGGALMVTSALGKLGGAVGVAERFDPTIAERELGYTDRRQLGDGDVHEVAGPSGTGHVPWLPYYGGSIAASDYYIVGGITELNYDIRSGGIDTEVSQLGPKARIFTQGVAIDLRIVDTRSLLVVKTVSLTKQFTGYEVGFNLFRFFGSDLFDINAGAKGQEPLQLGIRTALEEATLRLVSAVTRIDPARCLAQQSWSVEPARMTLPQRMALPVAGGPKAADAAINATRADGGRSGDSTVQLPFEIGSAELSGAALALVDRIVSAHATGPVEVVIVARDSEAPDPGKRDVLADQRIAALTGALTARGIAPAAITPVWRPDPSDSAIHHEGPGLQAIARLRIGG</sequence>
<organism evidence="1 2">
    <name type="scientific">Sphingomonas oligophenolica</name>
    <dbReference type="NCBI Taxonomy" id="301154"/>
    <lineage>
        <taxon>Bacteria</taxon>
        <taxon>Pseudomonadati</taxon>
        <taxon>Pseudomonadota</taxon>
        <taxon>Alphaproteobacteria</taxon>
        <taxon>Sphingomonadales</taxon>
        <taxon>Sphingomonadaceae</taxon>
        <taxon>Sphingomonas</taxon>
    </lineage>
</organism>
<dbReference type="InterPro" id="IPR005534">
    <property type="entry name" value="Curli_assmbl/transp-comp_CsgG"/>
</dbReference>
<keyword evidence="2" id="KW-1185">Reference proteome</keyword>
<proteinExistence type="predicted"/>
<dbReference type="Pfam" id="PF03783">
    <property type="entry name" value="CsgG"/>
    <property type="match status" value="1"/>
</dbReference>
<evidence type="ECO:0000313" key="2">
    <source>
        <dbReference type="Proteomes" id="UP001419910"/>
    </source>
</evidence>
<accession>A0ABU9Y3E6</accession>
<name>A0ABU9Y3E6_9SPHN</name>
<dbReference type="Gene3D" id="3.40.50.10610">
    <property type="entry name" value="ABC-type transport auxiliary lipoprotein component"/>
    <property type="match status" value="1"/>
</dbReference>
<dbReference type="EMBL" id="JBDIME010000008">
    <property type="protein sequence ID" value="MEN2790325.1"/>
    <property type="molecule type" value="Genomic_DNA"/>
</dbReference>